<name>A0A9W7FEI3_9STRA</name>
<feature type="chain" id="PRO_5040799752" description="Clathrin light chain" evidence="2">
    <location>
        <begin position="17"/>
        <end position="199"/>
    </location>
</feature>
<dbReference type="InterPro" id="IPR049226">
    <property type="entry name" value="DUF6823"/>
</dbReference>
<organism evidence="3 4">
    <name type="scientific">Triparma verrucosa</name>
    <dbReference type="NCBI Taxonomy" id="1606542"/>
    <lineage>
        <taxon>Eukaryota</taxon>
        <taxon>Sar</taxon>
        <taxon>Stramenopiles</taxon>
        <taxon>Ochrophyta</taxon>
        <taxon>Bolidophyceae</taxon>
        <taxon>Parmales</taxon>
        <taxon>Triparmaceae</taxon>
        <taxon>Triparma</taxon>
    </lineage>
</organism>
<dbReference type="EMBL" id="BRXX01000421">
    <property type="protein sequence ID" value="GMI10822.1"/>
    <property type="molecule type" value="Genomic_DNA"/>
</dbReference>
<comment type="caution">
    <text evidence="3">The sequence shown here is derived from an EMBL/GenBank/DDBJ whole genome shotgun (WGS) entry which is preliminary data.</text>
</comment>
<dbReference type="Pfam" id="PF20709">
    <property type="entry name" value="DUF6823"/>
    <property type="match status" value="1"/>
</dbReference>
<evidence type="ECO:0000313" key="4">
    <source>
        <dbReference type="Proteomes" id="UP001165160"/>
    </source>
</evidence>
<gene>
    <name evidence="3" type="ORF">TrVE_jg12906</name>
</gene>
<keyword evidence="4" id="KW-1185">Reference proteome</keyword>
<reference evidence="4" key="1">
    <citation type="journal article" date="2023" name="Commun. Biol.">
        <title>Genome analysis of Parmales, the sister group of diatoms, reveals the evolutionary specialization of diatoms from phago-mixotrophs to photoautotrophs.</title>
        <authorList>
            <person name="Ban H."/>
            <person name="Sato S."/>
            <person name="Yoshikawa S."/>
            <person name="Yamada K."/>
            <person name="Nakamura Y."/>
            <person name="Ichinomiya M."/>
            <person name="Sato N."/>
            <person name="Blanc-Mathieu R."/>
            <person name="Endo H."/>
            <person name="Kuwata A."/>
            <person name="Ogata H."/>
        </authorList>
    </citation>
    <scope>NUCLEOTIDE SEQUENCE [LARGE SCALE GENOMIC DNA]</scope>
    <source>
        <strain evidence="4">NIES 3699</strain>
    </source>
</reference>
<keyword evidence="2" id="KW-0732">Signal</keyword>
<evidence type="ECO:0000256" key="1">
    <source>
        <dbReference type="SAM" id="MobiDB-lite"/>
    </source>
</evidence>
<protein>
    <recommendedName>
        <fullName evidence="5">Clathrin light chain</fullName>
    </recommendedName>
</protein>
<dbReference type="AlphaFoldDB" id="A0A9W7FEI3"/>
<feature type="compositionally biased region" description="Basic and acidic residues" evidence="1">
    <location>
        <begin position="78"/>
        <end position="94"/>
    </location>
</feature>
<evidence type="ECO:0000256" key="2">
    <source>
        <dbReference type="SAM" id="SignalP"/>
    </source>
</evidence>
<accession>A0A9W7FEI3</accession>
<feature type="region of interest" description="Disordered" evidence="1">
    <location>
        <begin position="78"/>
        <end position="140"/>
    </location>
</feature>
<proteinExistence type="predicted"/>
<feature type="compositionally biased region" description="Basic and acidic residues" evidence="1">
    <location>
        <begin position="109"/>
        <end position="140"/>
    </location>
</feature>
<evidence type="ECO:0008006" key="5">
    <source>
        <dbReference type="Google" id="ProtNLM"/>
    </source>
</evidence>
<dbReference type="Proteomes" id="UP001165160">
    <property type="component" value="Unassembled WGS sequence"/>
</dbReference>
<feature type="signal peptide" evidence="2">
    <location>
        <begin position="1"/>
        <end position="16"/>
    </location>
</feature>
<sequence length="199" mass="22407">MILSLLLLSNVDITGAFTSFYSGARSVPSTISSSSFRSISFRSISSSSSSSSTSLFGILDDLKLIFSEEGKAARRAYAEKEKDEQEKALKEIQARRRNPKAMEEYNQETNERRQELMNERSKWDFQQKVEPGFDPKDEWDRLRAAGEIKVGSDLERDESSSRLGSEGLVDQRIDELLPYIDAGYVPEELGGKKDGEDSE</sequence>
<evidence type="ECO:0000313" key="3">
    <source>
        <dbReference type="EMBL" id="GMI10822.1"/>
    </source>
</evidence>